<dbReference type="InterPro" id="IPR050832">
    <property type="entry name" value="Bact_Acetyltransf"/>
</dbReference>
<dbReference type="CDD" id="cd04301">
    <property type="entry name" value="NAT_SF"/>
    <property type="match status" value="1"/>
</dbReference>
<keyword evidence="1" id="KW-0808">Transferase</keyword>
<dbReference type="PROSITE" id="PS51186">
    <property type="entry name" value="GNAT"/>
    <property type="match status" value="1"/>
</dbReference>
<dbReference type="PANTHER" id="PTHR43877:SF2">
    <property type="entry name" value="AMINOALKYLPHOSPHONATE N-ACETYLTRANSFERASE-RELATED"/>
    <property type="match status" value="1"/>
</dbReference>
<dbReference type="EMBL" id="AUBJ02000001">
    <property type="protein sequence ID" value="MCP2334224.1"/>
    <property type="molecule type" value="Genomic_DNA"/>
</dbReference>
<keyword evidence="5" id="KW-0689">Ribosomal protein</keyword>
<keyword evidence="5" id="KW-0687">Ribonucleoprotein</keyword>
<protein>
    <submittedName>
        <fullName evidence="5">Ribosomal protein S18 acetylase RimI</fullName>
    </submittedName>
</protein>
<feature type="region of interest" description="Disordered" evidence="3">
    <location>
        <begin position="156"/>
        <end position="182"/>
    </location>
</feature>
<dbReference type="PANTHER" id="PTHR43877">
    <property type="entry name" value="AMINOALKYLPHOSPHONATE N-ACETYLTRANSFERASE-RELATED-RELATED"/>
    <property type="match status" value="1"/>
</dbReference>
<gene>
    <name evidence="5" type="ORF">G443_004494</name>
</gene>
<evidence type="ECO:0000256" key="2">
    <source>
        <dbReference type="ARBA" id="ARBA00023315"/>
    </source>
</evidence>
<keyword evidence="6" id="KW-1185">Reference proteome</keyword>
<organism evidence="5 6">
    <name type="scientific">Actinoalloteichus caeruleus DSM 43889</name>
    <dbReference type="NCBI Taxonomy" id="1120930"/>
    <lineage>
        <taxon>Bacteria</taxon>
        <taxon>Bacillati</taxon>
        <taxon>Actinomycetota</taxon>
        <taxon>Actinomycetes</taxon>
        <taxon>Pseudonocardiales</taxon>
        <taxon>Pseudonocardiaceae</taxon>
        <taxon>Actinoalloteichus</taxon>
        <taxon>Actinoalloteichus cyanogriseus</taxon>
    </lineage>
</organism>
<dbReference type="Gene3D" id="3.40.630.30">
    <property type="match status" value="1"/>
</dbReference>
<keyword evidence="2" id="KW-0012">Acyltransferase</keyword>
<evidence type="ECO:0000259" key="4">
    <source>
        <dbReference type="PROSITE" id="PS51186"/>
    </source>
</evidence>
<dbReference type="InterPro" id="IPR016181">
    <property type="entry name" value="Acyl_CoA_acyltransferase"/>
</dbReference>
<dbReference type="Proteomes" id="UP000791080">
    <property type="component" value="Unassembled WGS sequence"/>
</dbReference>
<sequence length="182" mass="19500">MRVRRYTSADRPACLALAHRLREGVAEWRDPGAVTATARDWLARSLDLATSDLSPAFVAEVDGRVAGVVTVSERRHFTGTAEVHVAELVVDEGLEGRGIGSALVRTAEEWGRTRGLRRLSLETGAANHRARSLYAALGYQEEDVRLSKDIAGAAASPIEADGAVEPRTGEPDGSPLASSRTR</sequence>
<dbReference type="SUPFAM" id="SSF55729">
    <property type="entry name" value="Acyl-CoA N-acyltransferases (Nat)"/>
    <property type="match status" value="1"/>
</dbReference>
<proteinExistence type="predicted"/>
<dbReference type="GO" id="GO:0005840">
    <property type="term" value="C:ribosome"/>
    <property type="evidence" value="ECO:0007669"/>
    <property type="project" value="UniProtKB-KW"/>
</dbReference>
<dbReference type="RefSeq" id="WP_051313853.1">
    <property type="nucleotide sequence ID" value="NZ_AUBJ02000001.1"/>
</dbReference>
<accession>A0ABT1JNX2</accession>
<dbReference type="Pfam" id="PF00583">
    <property type="entry name" value="Acetyltransf_1"/>
    <property type="match status" value="1"/>
</dbReference>
<evidence type="ECO:0000256" key="3">
    <source>
        <dbReference type="SAM" id="MobiDB-lite"/>
    </source>
</evidence>
<evidence type="ECO:0000313" key="6">
    <source>
        <dbReference type="Proteomes" id="UP000791080"/>
    </source>
</evidence>
<feature type="domain" description="N-acetyltransferase" evidence="4">
    <location>
        <begin position="1"/>
        <end position="161"/>
    </location>
</feature>
<evidence type="ECO:0000313" key="5">
    <source>
        <dbReference type="EMBL" id="MCP2334224.1"/>
    </source>
</evidence>
<comment type="caution">
    <text evidence="5">The sequence shown here is derived from an EMBL/GenBank/DDBJ whole genome shotgun (WGS) entry which is preliminary data.</text>
</comment>
<evidence type="ECO:0000256" key="1">
    <source>
        <dbReference type="ARBA" id="ARBA00022679"/>
    </source>
</evidence>
<dbReference type="InterPro" id="IPR000182">
    <property type="entry name" value="GNAT_dom"/>
</dbReference>
<name>A0ABT1JNX2_ACTCY</name>
<reference evidence="5 6" key="1">
    <citation type="submission" date="2022-06" db="EMBL/GenBank/DDBJ databases">
        <title>Genomic Encyclopedia of Type Strains, Phase I: the one thousand microbial genomes (KMG-I) project.</title>
        <authorList>
            <person name="Kyrpides N."/>
        </authorList>
    </citation>
    <scope>NUCLEOTIDE SEQUENCE [LARGE SCALE GENOMIC DNA]</scope>
    <source>
        <strain evidence="5 6">DSM 43889</strain>
    </source>
</reference>